<proteinExistence type="inferred from homology"/>
<dbReference type="InterPro" id="IPR006068">
    <property type="entry name" value="ATPase_P-typ_cation-transptr_C"/>
</dbReference>
<dbReference type="PROSITE" id="PS00154">
    <property type="entry name" value="ATPASE_E1_E2"/>
    <property type="match status" value="1"/>
</dbReference>
<dbReference type="GO" id="GO:0005524">
    <property type="term" value="F:ATP binding"/>
    <property type="evidence" value="ECO:0007669"/>
    <property type="project" value="UniProtKB-KW"/>
</dbReference>
<dbReference type="Proteomes" id="UP000505210">
    <property type="component" value="Chromosome"/>
</dbReference>
<evidence type="ECO:0000256" key="1">
    <source>
        <dbReference type="ARBA" id="ARBA00004651"/>
    </source>
</evidence>
<dbReference type="SFLD" id="SFLDS00003">
    <property type="entry name" value="Haloacid_Dehalogenase"/>
    <property type="match status" value="1"/>
</dbReference>
<evidence type="ECO:0000256" key="3">
    <source>
        <dbReference type="ARBA" id="ARBA00022475"/>
    </source>
</evidence>
<dbReference type="InterPro" id="IPR023214">
    <property type="entry name" value="HAD_sf"/>
</dbReference>
<dbReference type="InterPro" id="IPR018303">
    <property type="entry name" value="ATPase_P-typ_P_site"/>
</dbReference>
<dbReference type="AlphaFoldDB" id="A0A6M8B5Q9"/>
<dbReference type="PRINTS" id="PR00120">
    <property type="entry name" value="HATPASE"/>
</dbReference>
<dbReference type="KEGG" id="theu:HPC62_06055"/>
<dbReference type="SUPFAM" id="SSF56784">
    <property type="entry name" value="HAD-like"/>
    <property type="match status" value="1"/>
</dbReference>
<gene>
    <name evidence="12" type="ORF">HPC62_06055</name>
</gene>
<keyword evidence="3" id="KW-1003">Cell membrane</keyword>
<dbReference type="Gene3D" id="3.40.1110.10">
    <property type="entry name" value="Calcium-transporting ATPase, cytoplasmic domain N"/>
    <property type="match status" value="1"/>
</dbReference>
<evidence type="ECO:0000313" key="12">
    <source>
        <dbReference type="EMBL" id="QKD81818.1"/>
    </source>
</evidence>
<dbReference type="GO" id="GO:0030007">
    <property type="term" value="P:intracellular potassium ion homeostasis"/>
    <property type="evidence" value="ECO:0007669"/>
    <property type="project" value="TreeGrafter"/>
</dbReference>
<dbReference type="InterPro" id="IPR023299">
    <property type="entry name" value="ATPase_P-typ_cyto_dom_N"/>
</dbReference>
<dbReference type="InterPro" id="IPR036412">
    <property type="entry name" value="HAD-like_sf"/>
</dbReference>
<dbReference type="RefSeq" id="WP_172354206.1">
    <property type="nucleotide sequence ID" value="NZ_CP053661.1"/>
</dbReference>
<dbReference type="EMBL" id="CP053661">
    <property type="protein sequence ID" value="QKD81818.1"/>
    <property type="molecule type" value="Genomic_DNA"/>
</dbReference>
<sequence length="951" mass="102684">MTISDTGSVSPATRWHLLPAEKVLEQLQSDRQLGLTSEQVAERQRQFGPNELEDTGGRSNWAILLDQFKNIMLIMLIAVAIISGVMDLMDMQAGRVKSNDIPFKDTVAILAIVFLNGLLGYVQESRAEKALAALKNMASPRVRVVRDGRVQEVSAGELVPGDIMLLEAGVQVAADGRLLEEASLQVREAALTGEAQAVSKRVAADLSEDTPLGDRLNCVYQGTDVVQGRGVAIVTQTGMGTELGKIATLLQSVEAEPTPLQQRMDQLSQALVTGSLSLVAVVVVLGLLVAGWGKLRELVEVSLSMAVAVVPEGLPAVITVTLALGTQRMVRRHALIRKLPAVETLGSVTTICSDKTGTLTQNKMVVQGIHQHSCSLSVTGHAYTPEGEFLLNGQPIDTRHHPEAIALLTAGLLCNDAALQKENGDWCILGDPTEGALLVAATKAGLDRHQLSYAWTRLGEFPFTSERKRMSVMVKQEGGGRITDAMGAIAPLLLPSSSLLLFCKGSPELVLERCQFVYVKGTVEPLSGDRRQQILQQNNHLASKGLRVLGFAARPLEALPAEDSAEETEQGLIWLGLVDMLDAPRPEAREAVARCRSAGIRPVMITGDHQLTARAIAEDLGIAQPGDEVLTGPDLEHCTPEELEAHVERVSVYARVAPEHKLKIVQALQRRHHIVAMTGDGVNDAPALKRADIGIAMGITGTDVSKEASDMVLLDDNFATIVSAVEEGRVVYTNIRRFIKYILGSNIGEVITIAASPLFAFGGVPLTPLQILWMNLVTDGLPALALAVEPAEPNVMSRPPHDPKESIFARGLGTYMIRIGVVLSIIAIAQMVVGYHLAQTIPGDPDRWKTMVFTTLCLAQMGHALAIRSNTRLTLELNPFSNPYVLTSVVFTSLLQLALIYVEPLRNFFGTQILSPLELLICLGFSLLLFVWIELEKILSRWQGKGAGVGD</sequence>
<reference evidence="12 13" key="1">
    <citation type="submission" date="2020-05" db="EMBL/GenBank/DDBJ databases">
        <title>Complete genome sequence of of a novel Thermoleptolyngbya strain isolated from hot springs of Ganzi, Sichuan China.</title>
        <authorList>
            <person name="Tang J."/>
            <person name="Daroch M."/>
            <person name="Li L."/>
            <person name="Waleron K."/>
            <person name="Waleron M."/>
            <person name="Waleron M."/>
        </authorList>
    </citation>
    <scope>NUCLEOTIDE SEQUENCE [LARGE SCALE GENOMIC DNA]</scope>
    <source>
        <strain evidence="12 13">PKUAC-SCTA183</strain>
    </source>
</reference>
<dbReference type="Pfam" id="PF00689">
    <property type="entry name" value="Cation_ATPase_C"/>
    <property type="match status" value="1"/>
</dbReference>
<dbReference type="SUPFAM" id="SSF81660">
    <property type="entry name" value="Metal cation-transporting ATPase, ATP-binding domain N"/>
    <property type="match status" value="1"/>
</dbReference>
<evidence type="ECO:0000256" key="2">
    <source>
        <dbReference type="ARBA" id="ARBA00005675"/>
    </source>
</evidence>
<dbReference type="Gene3D" id="2.70.150.10">
    <property type="entry name" value="Calcium-transporting ATPase, cytoplasmic transduction domain A"/>
    <property type="match status" value="1"/>
</dbReference>
<dbReference type="GO" id="GO:0006883">
    <property type="term" value="P:intracellular sodium ion homeostasis"/>
    <property type="evidence" value="ECO:0007669"/>
    <property type="project" value="TreeGrafter"/>
</dbReference>
<organism evidence="12 13">
    <name type="scientific">Thermoleptolyngbya sichuanensis A183</name>
    <dbReference type="NCBI Taxonomy" id="2737172"/>
    <lineage>
        <taxon>Bacteria</taxon>
        <taxon>Bacillati</taxon>
        <taxon>Cyanobacteriota</taxon>
        <taxon>Cyanophyceae</taxon>
        <taxon>Oculatellales</taxon>
        <taxon>Oculatellaceae</taxon>
        <taxon>Thermoleptolyngbya</taxon>
        <taxon>Thermoleptolyngbya sichuanensis</taxon>
    </lineage>
</organism>
<evidence type="ECO:0000256" key="6">
    <source>
        <dbReference type="ARBA" id="ARBA00022840"/>
    </source>
</evidence>
<dbReference type="InterPro" id="IPR001757">
    <property type="entry name" value="P_typ_ATPase"/>
</dbReference>
<dbReference type="Gene3D" id="3.40.50.1000">
    <property type="entry name" value="HAD superfamily/HAD-like"/>
    <property type="match status" value="1"/>
</dbReference>
<keyword evidence="5" id="KW-0547">Nucleotide-binding</keyword>
<feature type="transmembrane region" description="Helical" evidence="10">
    <location>
        <begin position="106"/>
        <end position="122"/>
    </location>
</feature>
<feature type="transmembrane region" description="Helical" evidence="10">
    <location>
        <begin position="270"/>
        <end position="293"/>
    </location>
</feature>
<feature type="transmembrane region" description="Helical" evidence="10">
    <location>
        <begin position="815"/>
        <end position="838"/>
    </location>
</feature>
<dbReference type="GO" id="GO:1902600">
    <property type="term" value="P:proton transmembrane transport"/>
    <property type="evidence" value="ECO:0007669"/>
    <property type="project" value="TreeGrafter"/>
</dbReference>
<dbReference type="SUPFAM" id="SSF81665">
    <property type="entry name" value="Calcium ATPase, transmembrane domain M"/>
    <property type="match status" value="1"/>
</dbReference>
<dbReference type="PANTHER" id="PTHR43294:SF21">
    <property type="entry name" value="CATION TRANSPORTING ATPASE"/>
    <property type="match status" value="1"/>
</dbReference>
<dbReference type="Pfam" id="PF00690">
    <property type="entry name" value="Cation_ATPase_N"/>
    <property type="match status" value="1"/>
</dbReference>
<feature type="transmembrane region" description="Helical" evidence="10">
    <location>
        <begin position="913"/>
        <end position="933"/>
    </location>
</feature>
<dbReference type="GO" id="GO:0036376">
    <property type="term" value="P:sodium ion export across plasma membrane"/>
    <property type="evidence" value="ECO:0007669"/>
    <property type="project" value="TreeGrafter"/>
</dbReference>
<dbReference type="Pfam" id="PF13246">
    <property type="entry name" value="Cation_ATPase"/>
    <property type="match status" value="1"/>
</dbReference>
<keyword evidence="9 10" id="KW-0472">Membrane</keyword>
<evidence type="ECO:0000259" key="11">
    <source>
        <dbReference type="SMART" id="SM00831"/>
    </source>
</evidence>
<dbReference type="InterPro" id="IPR050510">
    <property type="entry name" value="Cation_transp_ATPase_P-type"/>
</dbReference>
<accession>A0A6M8B5Q9</accession>
<keyword evidence="4 10" id="KW-0812">Transmembrane</keyword>
<keyword evidence="7" id="KW-1278">Translocase</keyword>
<dbReference type="SFLD" id="SFLDG00002">
    <property type="entry name" value="C1.7:_P-type_atpase_like"/>
    <property type="match status" value="1"/>
</dbReference>
<evidence type="ECO:0000256" key="4">
    <source>
        <dbReference type="ARBA" id="ARBA00022692"/>
    </source>
</evidence>
<dbReference type="Gene3D" id="1.20.1110.10">
    <property type="entry name" value="Calcium-transporting ATPase, transmembrane domain"/>
    <property type="match status" value="1"/>
</dbReference>
<dbReference type="InterPro" id="IPR004014">
    <property type="entry name" value="ATPase_P-typ_cation-transptr_N"/>
</dbReference>
<dbReference type="NCBIfam" id="TIGR01494">
    <property type="entry name" value="ATPase_P-type"/>
    <property type="match status" value="2"/>
</dbReference>
<dbReference type="SMART" id="SM00831">
    <property type="entry name" value="Cation_ATPase_N"/>
    <property type="match status" value="1"/>
</dbReference>
<comment type="similarity">
    <text evidence="2">Belongs to the cation transport ATPase (P-type) (TC 3.A.3) family. Type IIA subfamily.</text>
</comment>
<name>A0A6M8B5Q9_9CYAN</name>
<evidence type="ECO:0000256" key="5">
    <source>
        <dbReference type="ARBA" id="ARBA00022741"/>
    </source>
</evidence>
<keyword evidence="8 10" id="KW-1133">Transmembrane helix</keyword>
<keyword evidence="13" id="KW-1185">Reference proteome</keyword>
<dbReference type="InterPro" id="IPR023298">
    <property type="entry name" value="ATPase_P-typ_TM_dom_sf"/>
</dbReference>
<dbReference type="InterPro" id="IPR008250">
    <property type="entry name" value="ATPase_P-typ_transduc_dom_A_sf"/>
</dbReference>
<dbReference type="GO" id="GO:0005886">
    <property type="term" value="C:plasma membrane"/>
    <property type="evidence" value="ECO:0007669"/>
    <property type="project" value="UniProtKB-SubCell"/>
</dbReference>
<feature type="transmembrane region" description="Helical" evidence="10">
    <location>
        <begin position="305"/>
        <end position="325"/>
    </location>
</feature>
<evidence type="ECO:0000256" key="7">
    <source>
        <dbReference type="ARBA" id="ARBA00022967"/>
    </source>
</evidence>
<evidence type="ECO:0000256" key="8">
    <source>
        <dbReference type="ARBA" id="ARBA00022989"/>
    </source>
</evidence>
<dbReference type="InterPro" id="IPR044492">
    <property type="entry name" value="P_typ_ATPase_HD_dom"/>
</dbReference>
<feature type="transmembrane region" description="Helical" evidence="10">
    <location>
        <begin position="880"/>
        <end position="901"/>
    </location>
</feature>
<dbReference type="InterPro" id="IPR059000">
    <property type="entry name" value="ATPase_P-type_domA"/>
</dbReference>
<dbReference type="PRINTS" id="PR00119">
    <property type="entry name" value="CATATPASE"/>
</dbReference>
<dbReference type="SUPFAM" id="SSF81653">
    <property type="entry name" value="Calcium ATPase, transduction domain A"/>
    <property type="match status" value="1"/>
</dbReference>
<evidence type="ECO:0000256" key="9">
    <source>
        <dbReference type="ARBA" id="ARBA00023136"/>
    </source>
</evidence>
<protein>
    <submittedName>
        <fullName evidence="12">Cation-translocating P-type ATPase</fullName>
    </submittedName>
</protein>
<dbReference type="GO" id="GO:0016887">
    <property type="term" value="F:ATP hydrolysis activity"/>
    <property type="evidence" value="ECO:0007669"/>
    <property type="project" value="InterPro"/>
</dbReference>
<dbReference type="PANTHER" id="PTHR43294">
    <property type="entry name" value="SODIUM/POTASSIUM-TRANSPORTING ATPASE SUBUNIT ALPHA"/>
    <property type="match status" value="1"/>
</dbReference>
<dbReference type="GO" id="GO:1990573">
    <property type="term" value="P:potassium ion import across plasma membrane"/>
    <property type="evidence" value="ECO:0007669"/>
    <property type="project" value="TreeGrafter"/>
</dbReference>
<keyword evidence="6" id="KW-0067">ATP-binding</keyword>
<dbReference type="SFLD" id="SFLDF00027">
    <property type="entry name" value="p-type_atpase"/>
    <property type="match status" value="1"/>
</dbReference>
<evidence type="ECO:0000256" key="10">
    <source>
        <dbReference type="SAM" id="Phobius"/>
    </source>
</evidence>
<comment type="subcellular location">
    <subcellularLocation>
        <location evidence="1">Cell membrane</location>
        <topology evidence="1">Multi-pass membrane protein</topology>
    </subcellularLocation>
</comment>
<dbReference type="FunFam" id="3.40.50.1000:FF:000028">
    <property type="entry name" value="Calcium-transporting P-type ATPase, putative"/>
    <property type="match status" value="1"/>
</dbReference>
<dbReference type="Pfam" id="PF00122">
    <property type="entry name" value="E1-E2_ATPase"/>
    <property type="match status" value="1"/>
</dbReference>
<feature type="domain" description="Cation-transporting P-type ATPase N-terminal" evidence="11">
    <location>
        <begin position="14"/>
        <end position="88"/>
    </location>
</feature>
<dbReference type="GO" id="GO:0005391">
    <property type="term" value="F:P-type sodium:potassium-exchanging transporter activity"/>
    <property type="evidence" value="ECO:0007669"/>
    <property type="project" value="TreeGrafter"/>
</dbReference>
<evidence type="ECO:0000313" key="13">
    <source>
        <dbReference type="Proteomes" id="UP000505210"/>
    </source>
</evidence>
<feature type="transmembrane region" description="Helical" evidence="10">
    <location>
        <begin position="68"/>
        <end position="86"/>
    </location>
</feature>